<feature type="transmembrane region" description="Helical" evidence="1">
    <location>
        <begin position="12"/>
        <end position="33"/>
    </location>
</feature>
<dbReference type="AlphaFoldDB" id="A0A1I4W1Q2"/>
<dbReference type="GO" id="GO:0051087">
    <property type="term" value="F:protein-folding chaperone binding"/>
    <property type="evidence" value="ECO:0007669"/>
    <property type="project" value="TreeGrafter"/>
</dbReference>
<accession>A0A1I4W1Q2</accession>
<dbReference type="GO" id="GO:0051082">
    <property type="term" value="F:unfolded protein binding"/>
    <property type="evidence" value="ECO:0007669"/>
    <property type="project" value="TreeGrafter"/>
</dbReference>
<dbReference type="PANTHER" id="PTHR43948:SF10">
    <property type="entry name" value="MRJ, ISOFORM E"/>
    <property type="match status" value="1"/>
</dbReference>
<dbReference type="Gene3D" id="1.10.287.110">
    <property type="entry name" value="DnaJ domain"/>
    <property type="match status" value="1"/>
</dbReference>
<protein>
    <submittedName>
        <fullName evidence="3">DnaJ domain-containing protein</fullName>
    </submittedName>
</protein>
<dbReference type="PROSITE" id="PS50076">
    <property type="entry name" value="DNAJ_2"/>
    <property type="match status" value="1"/>
</dbReference>
<name>A0A1I4W1Q2_9BACT</name>
<dbReference type="GO" id="GO:0044183">
    <property type="term" value="F:protein folding chaperone"/>
    <property type="evidence" value="ECO:0007669"/>
    <property type="project" value="TreeGrafter"/>
</dbReference>
<keyword evidence="1" id="KW-1133">Transmembrane helix</keyword>
<dbReference type="GO" id="GO:0005737">
    <property type="term" value="C:cytoplasm"/>
    <property type="evidence" value="ECO:0007669"/>
    <property type="project" value="TreeGrafter"/>
</dbReference>
<dbReference type="SMART" id="SM00271">
    <property type="entry name" value="DnaJ"/>
    <property type="match status" value="1"/>
</dbReference>
<evidence type="ECO:0000313" key="3">
    <source>
        <dbReference type="EMBL" id="SFN07402.1"/>
    </source>
</evidence>
<dbReference type="InterPro" id="IPR036869">
    <property type="entry name" value="J_dom_sf"/>
</dbReference>
<proteinExistence type="predicted"/>
<sequence>MKLFSPKYATVTHGFITAMVVFLRFRIKMLYAYHHTLRRERKMDNDNLEKYFRVLGLPANASLDQVKKAYRKLAVKYHPDRLGPNAEESEVKKAQERFYSVAEAYSILCEHLRIRERIKYHNANAAQATEEAEAGQKIHTTSSYTGQRKIPVSKYRFLAAALAVTAVLGLLMMMLLLEKDQVVIFEKNAPVKTLMQKQPKPADAEDREKYIPDHPGRLSLPVGDYFSLFSTEEDVLRIQGVPQRISGNTWFYGLSTVTFRNGRVVGYDNFDGTLKVRLLPSALPQEVPTRFTLGSTASDVLMVQGTPTRVAGNVWYYGLDRVIFRDGRVVGYDNMTGRLKVELFPRNIIRAPKKYFSIGSSADHVLAVQGTPTRVEGNRWYYGLSEVVFRDGKVAWANNVSNNLKFVALKKNRGQGP</sequence>
<dbReference type="PRINTS" id="PR00625">
    <property type="entry name" value="JDOMAIN"/>
</dbReference>
<dbReference type="STRING" id="39841.SAMN05660836_02555"/>
<dbReference type="PANTHER" id="PTHR43948">
    <property type="entry name" value="DNAJ HOMOLOG SUBFAMILY B"/>
    <property type="match status" value="1"/>
</dbReference>
<dbReference type="Pfam" id="PF00226">
    <property type="entry name" value="DnaJ"/>
    <property type="match status" value="1"/>
</dbReference>
<feature type="transmembrane region" description="Helical" evidence="1">
    <location>
        <begin position="157"/>
        <end position="177"/>
    </location>
</feature>
<evidence type="ECO:0000256" key="1">
    <source>
        <dbReference type="SAM" id="Phobius"/>
    </source>
</evidence>
<dbReference type="CDD" id="cd06257">
    <property type="entry name" value="DnaJ"/>
    <property type="match status" value="1"/>
</dbReference>
<keyword evidence="4" id="KW-1185">Reference proteome</keyword>
<keyword evidence="1" id="KW-0472">Membrane</keyword>
<evidence type="ECO:0000259" key="2">
    <source>
        <dbReference type="PROSITE" id="PS50076"/>
    </source>
</evidence>
<organism evidence="3 4">
    <name type="scientific">Thermodesulforhabdus norvegica</name>
    <dbReference type="NCBI Taxonomy" id="39841"/>
    <lineage>
        <taxon>Bacteria</taxon>
        <taxon>Pseudomonadati</taxon>
        <taxon>Thermodesulfobacteriota</taxon>
        <taxon>Syntrophobacteria</taxon>
        <taxon>Syntrophobacterales</taxon>
        <taxon>Thermodesulforhabdaceae</taxon>
        <taxon>Thermodesulforhabdus</taxon>
    </lineage>
</organism>
<feature type="domain" description="J" evidence="2">
    <location>
        <begin position="50"/>
        <end position="124"/>
    </location>
</feature>
<reference evidence="3 4" key="1">
    <citation type="submission" date="2016-10" db="EMBL/GenBank/DDBJ databases">
        <authorList>
            <person name="de Groot N.N."/>
        </authorList>
    </citation>
    <scope>NUCLEOTIDE SEQUENCE [LARGE SCALE GENOMIC DNA]</scope>
    <source>
        <strain evidence="3 4">DSM 9990</strain>
    </source>
</reference>
<evidence type="ECO:0000313" key="4">
    <source>
        <dbReference type="Proteomes" id="UP000199611"/>
    </source>
</evidence>
<gene>
    <name evidence="3" type="ORF">SAMN05660836_02555</name>
</gene>
<dbReference type="Proteomes" id="UP000199611">
    <property type="component" value="Unassembled WGS sequence"/>
</dbReference>
<dbReference type="SUPFAM" id="SSF46565">
    <property type="entry name" value="Chaperone J-domain"/>
    <property type="match status" value="1"/>
</dbReference>
<dbReference type="InterPro" id="IPR001623">
    <property type="entry name" value="DnaJ_domain"/>
</dbReference>
<keyword evidence="1" id="KW-0812">Transmembrane</keyword>
<dbReference type="EMBL" id="FOUU01000013">
    <property type="protein sequence ID" value="SFN07402.1"/>
    <property type="molecule type" value="Genomic_DNA"/>
</dbReference>